<dbReference type="SUPFAM" id="SSF50630">
    <property type="entry name" value="Acid proteases"/>
    <property type="match status" value="1"/>
</dbReference>
<reference evidence="4 5" key="2">
    <citation type="submission" date="2017-10" db="EMBL/GenBank/DDBJ databases">
        <title>Extensive intraspecific genome diversity in a model arbuscular mycorrhizal fungus.</title>
        <authorList>
            <person name="Chen E.C.H."/>
            <person name="Morin E."/>
            <person name="Baudet D."/>
            <person name="Noel J."/>
            <person name="Ndikumana S."/>
            <person name="Charron P."/>
            <person name="St-Onge C."/>
            <person name="Giorgi J."/>
            <person name="Grigoriev I.V."/>
            <person name="Roux C."/>
            <person name="Martin F.M."/>
            <person name="Corradi N."/>
        </authorList>
    </citation>
    <scope>NUCLEOTIDE SEQUENCE [LARGE SCALE GENOMIC DNA]</scope>
    <source>
        <strain evidence="4 5">C2</strain>
    </source>
</reference>
<dbReference type="InterPro" id="IPR036875">
    <property type="entry name" value="Znf_CCHC_sf"/>
</dbReference>
<evidence type="ECO:0000256" key="1">
    <source>
        <dbReference type="PROSITE-ProRule" id="PRU00047"/>
    </source>
</evidence>
<dbReference type="CDD" id="cd00303">
    <property type="entry name" value="retropepsin_like"/>
    <property type="match status" value="1"/>
</dbReference>
<evidence type="ECO:0000259" key="3">
    <source>
        <dbReference type="PROSITE" id="PS50158"/>
    </source>
</evidence>
<accession>A0A2N1MDJ4</accession>
<feature type="domain" description="CCHC-type" evidence="3">
    <location>
        <begin position="118"/>
        <end position="133"/>
    </location>
</feature>
<dbReference type="GO" id="GO:0003676">
    <property type="term" value="F:nucleic acid binding"/>
    <property type="evidence" value="ECO:0007669"/>
    <property type="project" value="InterPro"/>
</dbReference>
<sequence length="490" mass="55012">MIEAWMIKLEQKLFTRVGGYNEAQRTYEFISGLTQDLYIIVQSTYDGTFQNAIDRAKRCEMTLMAEKNKNVSNYGNNAQLETTQLTQMMIELSKSVSEIKNEIKEKAERGNTKSPIVCYACGEPGHISRTCPQRNNNNRSGNESSQPPQPAQPVQSAQSLNANSTNNLNPNNNDLIALLVQQLLAQNVGASPDGKDVKPNGNPSSAMHVNFEKNKNRDDNKIRGNEAYPAEQLNRVLRSTQKMTEPYDTQKEDKNDNIPLSPPTQIAVHNVQNNSGPVMIENKQQLQQPMEDINKTKTKAPKKKVLKKKVKANLHSPISSHVQPYSMVEDIKHQQAWITFGQLIEIAPKCKTELAREIRKPTTRKIHFSDMELKENQKSTAMYCDATVREVKVPPIIDSRAAESIVAHHFLLKLGVNIDQPSTASIVNVNGKRKILIGEVLNFPITVQGNEVPINMVITEAETYSVIVGNDWLRKVKANIDYKTSTIIIN</sequence>
<dbReference type="AlphaFoldDB" id="A0A2N1MDJ4"/>
<dbReference type="SUPFAM" id="SSF57756">
    <property type="entry name" value="Retrovirus zinc finger-like domains"/>
    <property type="match status" value="1"/>
</dbReference>
<dbReference type="VEuPathDB" id="FungiDB:RhiirFUN_010885"/>
<dbReference type="InterPro" id="IPR001878">
    <property type="entry name" value="Znf_CCHC"/>
</dbReference>
<proteinExistence type="predicted"/>
<dbReference type="VEuPathDB" id="FungiDB:FUN_023721"/>
<keyword evidence="1" id="KW-0862">Zinc</keyword>
<dbReference type="Proteomes" id="UP000233469">
    <property type="component" value="Unassembled WGS sequence"/>
</dbReference>
<dbReference type="InterPro" id="IPR021109">
    <property type="entry name" value="Peptidase_aspartic_dom_sf"/>
</dbReference>
<comment type="caution">
    <text evidence="4">The sequence shown here is derived from an EMBL/GenBank/DDBJ whole genome shotgun (WGS) entry which is preliminary data.</text>
</comment>
<reference evidence="4 5" key="1">
    <citation type="submission" date="2016-04" db="EMBL/GenBank/DDBJ databases">
        <title>Genome analyses suggest a sexual origin of heterokaryosis in a supposedly ancient asexual fungus.</title>
        <authorList>
            <person name="Ropars J."/>
            <person name="Sedzielewska K."/>
            <person name="Noel J."/>
            <person name="Charron P."/>
            <person name="Farinelli L."/>
            <person name="Marton T."/>
            <person name="Kruger M."/>
            <person name="Pelin A."/>
            <person name="Brachmann A."/>
            <person name="Corradi N."/>
        </authorList>
    </citation>
    <scope>NUCLEOTIDE SEQUENCE [LARGE SCALE GENOMIC DNA]</scope>
    <source>
        <strain evidence="4 5">C2</strain>
    </source>
</reference>
<organism evidence="4 5">
    <name type="scientific">Rhizophagus irregularis</name>
    <dbReference type="NCBI Taxonomy" id="588596"/>
    <lineage>
        <taxon>Eukaryota</taxon>
        <taxon>Fungi</taxon>
        <taxon>Fungi incertae sedis</taxon>
        <taxon>Mucoromycota</taxon>
        <taxon>Glomeromycotina</taxon>
        <taxon>Glomeromycetes</taxon>
        <taxon>Glomerales</taxon>
        <taxon>Glomeraceae</taxon>
        <taxon>Rhizophagus</taxon>
    </lineage>
</organism>
<evidence type="ECO:0000313" key="4">
    <source>
        <dbReference type="EMBL" id="PKK59718.1"/>
    </source>
</evidence>
<dbReference type="EMBL" id="LLXL01002911">
    <property type="protein sequence ID" value="PKK59718.1"/>
    <property type="molecule type" value="Genomic_DNA"/>
</dbReference>
<keyword evidence="1" id="KW-0479">Metal-binding</keyword>
<dbReference type="Gene3D" id="2.40.70.10">
    <property type="entry name" value="Acid Proteases"/>
    <property type="match status" value="1"/>
</dbReference>
<dbReference type="SMART" id="SM00343">
    <property type="entry name" value="ZnF_C2HC"/>
    <property type="match status" value="1"/>
</dbReference>
<evidence type="ECO:0000256" key="2">
    <source>
        <dbReference type="SAM" id="MobiDB-lite"/>
    </source>
</evidence>
<evidence type="ECO:0000313" key="5">
    <source>
        <dbReference type="Proteomes" id="UP000233469"/>
    </source>
</evidence>
<name>A0A2N1MDJ4_9GLOM</name>
<dbReference type="VEuPathDB" id="FungiDB:RhiirA1_447207"/>
<keyword evidence="1" id="KW-0863">Zinc-finger</keyword>
<dbReference type="Gene3D" id="4.10.60.10">
    <property type="entry name" value="Zinc finger, CCHC-type"/>
    <property type="match status" value="1"/>
</dbReference>
<dbReference type="Pfam" id="PF00098">
    <property type="entry name" value="zf-CCHC"/>
    <property type="match status" value="1"/>
</dbReference>
<dbReference type="VEuPathDB" id="FungiDB:RhiirFUN_010823"/>
<dbReference type="PROSITE" id="PS50158">
    <property type="entry name" value="ZF_CCHC"/>
    <property type="match status" value="1"/>
</dbReference>
<dbReference type="GO" id="GO:0008270">
    <property type="term" value="F:zinc ion binding"/>
    <property type="evidence" value="ECO:0007669"/>
    <property type="project" value="UniProtKB-KW"/>
</dbReference>
<protein>
    <recommendedName>
        <fullName evidence="3">CCHC-type domain-containing protein</fullName>
    </recommendedName>
</protein>
<feature type="region of interest" description="Disordered" evidence="2">
    <location>
        <begin position="129"/>
        <end position="169"/>
    </location>
</feature>
<feature type="compositionally biased region" description="Low complexity" evidence="2">
    <location>
        <begin position="134"/>
        <end position="169"/>
    </location>
</feature>
<gene>
    <name evidence="4" type="ORF">RhiirC2_794418</name>
</gene>
<dbReference type="Pfam" id="PF08284">
    <property type="entry name" value="RVP_2"/>
    <property type="match status" value="1"/>
</dbReference>